<organism evidence="1 2">
    <name type="scientific">Senna tora</name>
    <dbReference type="NCBI Taxonomy" id="362788"/>
    <lineage>
        <taxon>Eukaryota</taxon>
        <taxon>Viridiplantae</taxon>
        <taxon>Streptophyta</taxon>
        <taxon>Embryophyta</taxon>
        <taxon>Tracheophyta</taxon>
        <taxon>Spermatophyta</taxon>
        <taxon>Magnoliopsida</taxon>
        <taxon>eudicotyledons</taxon>
        <taxon>Gunneridae</taxon>
        <taxon>Pentapetalae</taxon>
        <taxon>rosids</taxon>
        <taxon>fabids</taxon>
        <taxon>Fabales</taxon>
        <taxon>Fabaceae</taxon>
        <taxon>Caesalpinioideae</taxon>
        <taxon>Cassia clade</taxon>
        <taxon>Senna</taxon>
    </lineage>
</organism>
<keyword evidence="2" id="KW-1185">Reference proteome</keyword>
<evidence type="ECO:0000313" key="1">
    <source>
        <dbReference type="EMBL" id="KAF7837775.1"/>
    </source>
</evidence>
<protein>
    <submittedName>
        <fullName evidence="1">Uncharacterized protein</fullName>
    </submittedName>
</protein>
<sequence>MTELSDVSPGYSVNDSYRISFISSFMSNEILVVPPKEYSEFDSFAFVHFDFTVKHTMVHEFGFSSLNMEVRFAFALSFCVSHTLVAYSVYHHNHICFHCKVDPRMSQHLLFLGCSVTAHLPRLHQVAVHVVLFLQGLLLLLEMETVLVLQHVREGKWWQSSLSS</sequence>
<dbReference type="AlphaFoldDB" id="A0A834X4T6"/>
<gene>
    <name evidence="1" type="ORF">G2W53_006257</name>
</gene>
<name>A0A834X4T6_9FABA</name>
<accession>A0A834X4T6</accession>
<proteinExistence type="predicted"/>
<comment type="caution">
    <text evidence="1">The sequence shown here is derived from an EMBL/GenBank/DDBJ whole genome shotgun (WGS) entry which is preliminary data.</text>
</comment>
<reference evidence="1" key="1">
    <citation type="submission" date="2020-09" db="EMBL/GenBank/DDBJ databases">
        <title>Genome-Enabled Discovery of Anthraquinone Biosynthesis in Senna tora.</title>
        <authorList>
            <person name="Kang S.-H."/>
            <person name="Pandey R.P."/>
            <person name="Lee C.-M."/>
            <person name="Sim J.-S."/>
            <person name="Jeong J.-T."/>
            <person name="Choi B.-S."/>
            <person name="Jung M."/>
            <person name="Ginzburg D."/>
            <person name="Zhao K."/>
            <person name="Won S.Y."/>
            <person name="Oh T.-J."/>
            <person name="Yu Y."/>
            <person name="Kim N.-H."/>
            <person name="Lee O.R."/>
            <person name="Lee T.-H."/>
            <person name="Bashyal P."/>
            <person name="Kim T.-S."/>
            <person name="Lee W.-H."/>
            <person name="Kawkins C."/>
            <person name="Kim C.-K."/>
            <person name="Kim J.S."/>
            <person name="Ahn B.O."/>
            <person name="Rhee S.Y."/>
            <person name="Sohng J.K."/>
        </authorList>
    </citation>
    <scope>NUCLEOTIDE SEQUENCE</scope>
    <source>
        <tissue evidence="1">Leaf</tissue>
    </source>
</reference>
<evidence type="ECO:0000313" key="2">
    <source>
        <dbReference type="Proteomes" id="UP000634136"/>
    </source>
</evidence>
<dbReference type="Proteomes" id="UP000634136">
    <property type="component" value="Unassembled WGS sequence"/>
</dbReference>
<dbReference type="EMBL" id="JAAIUW010000003">
    <property type="protein sequence ID" value="KAF7837775.1"/>
    <property type="molecule type" value="Genomic_DNA"/>
</dbReference>